<protein>
    <submittedName>
        <fullName evidence="2">Transglutaminase family protein</fullName>
    </submittedName>
</protein>
<dbReference type="Pfam" id="PF01841">
    <property type="entry name" value="Transglut_core"/>
    <property type="match status" value="1"/>
</dbReference>
<gene>
    <name evidence="2" type="ORF">D3272_01805</name>
</gene>
<dbReference type="InterPro" id="IPR038765">
    <property type="entry name" value="Papain-like_cys_pep_sf"/>
</dbReference>
<dbReference type="PANTHER" id="PTHR33490:SF6">
    <property type="entry name" value="SLL1049 PROTEIN"/>
    <property type="match status" value="1"/>
</dbReference>
<dbReference type="Pfam" id="PF08379">
    <property type="entry name" value="Bact_transglu_N"/>
    <property type="match status" value="1"/>
</dbReference>
<sequence length="272" mass="28727">MHLTIRNEIRFAFPAPARNLTVLLRLSPRSHEGQHVTGSRIDADIDCSLRVGQDAFGNVTHSFSAAGPLDGFTVTSVCQVETYDAAGVVRGAAERLPVDIFLRETELTALDAGLRQFAHRATASEAEPLGKLHALMHAVHGEIAWAEVPPEPGAPVVAPTAAQAFAAKTGDAASLAHIFSAVARHLGLPCRHVTGYLLREPGTGEEKAHSASHAWAEAYVQGIGWIGFDPVEELCPNGRHVRVATGLDALGAAFFRGTGTDSTASHAVISGR</sequence>
<dbReference type="AlphaFoldDB" id="A0A4Q2RKK3"/>
<dbReference type="SUPFAM" id="SSF54001">
    <property type="entry name" value="Cysteine proteinases"/>
    <property type="match status" value="1"/>
</dbReference>
<dbReference type="RefSeq" id="WP_129217349.1">
    <property type="nucleotide sequence ID" value="NZ_QYBC01000001.1"/>
</dbReference>
<keyword evidence="3" id="KW-1185">Reference proteome</keyword>
<evidence type="ECO:0000259" key="1">
    <source>
        <dbReference type="SMART" id="SM00460"/>
    </source>
</evidence>
<dbReference type="InterPro" id="IPR002931">
    <property type="entry name" value="Transglutaminase-like"/>
</dbReference>
<reference evidence="2 3" key="1">
    <citation type="submission" date="2018-09" db="EMBL/GenBank/DDBJ databases">
        <authorList>
            <person name="Grouzdev D.S."/>
            <person name="Krutkina M.S."/>
        </authorList>
    </citation>
    <scope>NUCLEOTIDE SEQUENCE [LARGE SCALE GENOMIC DNA]</scope>
    <source>
        <strain evidence="2 3">RmlP001</strain>
    </source>
</reference>
<dbReference type="SMART" id="SM00460">
    <property type="entry name" value="TGc"/>
    <property type="match status" value="1"/>
</dbReference>
<evidence type="ECO:0000313" key="2">
    <source>
        <dbReference type="EMBL" id="RYB07877.1"/>
    </source>
</evidence>
<reference evidence="2 3" key="2">
    <citation type="submission" date="2019-02" db="EMBL/GenBank/DDBJ databases">
        <title>'Lichenibacterium ramalinii' gen. nov. sp. nov., 'Lichenibacterium minor' gen. nov. sp. nov.</title>
        <authorList>
            <person name="Pankratov T."/>
        </authorList>
    </citation>
    <scope>NUCLEOTIDE SEQUENCE [LARGE SCALE GENOMIC DNA]</scope>
    <source>
        <strain evidence="2 3">RmlP001</strain>
    </source>
</reference>
<proteinExistence type="predicted"/>
<dbReference type="OrthoDB" id="9804023at2"/>
<feature type="domain" description="Transglutaminase-like" evidence="1">
    <location>
        <begin position="164"/>
        <end position="232"/>
    </location>
</feature>
<dbReference type="EMBL" id="QYBC01000001">
    <property type="protein sequence ID" value="RYB07877.1"/>
    <property type="molecule type" value="Genomic_DNA"/>
</dbReference>
<dbReference type="PANTHER" id="PTHR33490">
    <property type="entry name" value="BLR5614 PROTEIN-RELATED"/>
    <property type="match status" value="1"/>
</dbReference>
<name>A0A4Q2RKK3_9HYPH</name>
<dbReference type="Gene3D" id="3.10.620.30">
    <property type="match status" value="1"/>
</dbReference>
<evidence type="ECO:0000313" key="3">
    <source>
        <dbReference type="Proteomes" id="UP000289411"/>
    </source>
</evidence>
<dbReference type="Proteomes" id="UP000289411">
    <property type="component" value="Unassembled WGS sequence"/>
</dbReference>
<comment type="caution">
    <text evidence="2">The sequence shown here is derived from an EMBL/GenBank/DDBJ whole genome shotgun (WGS) entry which is preliminary data.</text>
</comment>
<dbReference type="InterPro" id="IPR013589">
    <property type="entry name" value="Bac_transglu_N"/>
</dbReference>
<organism evidence="2 3">
    <name type="scientific">Lichenibacterium ramalinae</name>
    <dbReference type="NCBI Taxonomy" id="2316527"/>
    <lineage>
        <taxon>Bacteria</taxon>
        <taxon>Pseudomonadati</taxon>
        <taxon>Pseudomonadota</taxon>
        <taxon>Alphaproteobacteria</taxon>
        <taxon>Hyphomicrobiales</taxon>
        <taxon>Lichenihabitantaceae</taxon>
        <taxon>Lichenibacterium</taxon>
    </lineage>
</organism>
<accession>A0A4Q2RKK3</accession>